<organism evidence="1 2">
    <name type="scientific">Pelatocladus maniniholoensis HA4357-MV3</name>
    <dbReference type="NCBI Taxonomy" id="1117104"/>
    <lineage>
        <taxon>Bacteria</taxon>
        <taxon>Bacillati</taxon>
        <taxon>Cyanobacteriota</taxon>
        <taxon>Cyanophyceae</taxon>
        <taxon>Nostocales</taxon>
        <taxon>Nostocaceae</taxon>
        <taxon>Pelatocladus</taxon>
    </lineage>
</organism>
<comment type="caution">
    <text evidence="1">The sequence shown here is derived from an EMBL/GenBank/DDBJ whole genome shotgun (WGS) entry which is preliminary data.</text>
</comment>
<evidence type="ECO:0000313" key="1">
    <source>
        <dbReference type="EMBL" id="MBW4430462.1"/>
    </source>
</evidence>
<protein>
    <submittedName>
        <fullName evidence="1">Uncharacterized protein</fullName>
    </submittedName>
</protein>
<reference evidence="1" key="1">
    <citation type="submission" date="2021-05" db="EMBL/GenBank/DDBJ databases">
        <authorList>
            <person name="Pietrasiak N."/>
            <person name="Ward R."/>
            <person name="Stajich J.E."/>
            <person name="Kurbessoian T."/>
        </authorList>
    </citation>
    <scope>NUCLEOTIDE SEQUENCE</scope>
    <source>
        <strain evidence="1">HA4357-MV3</strain>
    </source>
</reference>
<accession>A0A9E3H4E9</accession>
<reference evidence="1" key="2">
    <citation type="journal article" date="2022" name="Microbiol. Resour. Announc.">
        <title>Metagenome Sequencing to Explore Phylogenomics of Terrestrial Cyanobacteria.</title>
        <authorList>
            <person name="Ward R.D."/>
            <person name="Stajich J.E."/>
            <person name="Johansen J.R."/>
            <person name="Huntemann M."/>
            <person name="Clum A."/>
            <person name="Foster B."/>
            <person name="Foster B."/>
            <person name="Roux S."/>
            <person name="Palaniappan K."/>
            <person name="Varghese N."/>
            <person name="Mukherjee S."/>
            <person name="Reddy T.B.K."/>
            <person name="Daum C."/>
            <person name="Copeland A."/>
            <person name="Chen I.A."/>
            <person name="Ivanova N.N."/>
            <person name="Kyrpides N.C."/>
            <person name="Shapiro N."/>
            <person name="Eloe-Fadrosh E.A."/>
            <person name="Pietrasiak N."/>
        </authorList>
    </citation>
    <scope>NUCLEOTIDE SEQUENCE</scope>
    <source>
        <strain evidence="1">HA4357-MV3</strain>
    </source>
</reference>
<dbReference type="EMBL" id="JAHHHW010000014">
    <property type="protein sequence ID" value="MBW4430462.1"/>
    <property type="molecule type" value="Genomic_DNA"/>
</dbReference>
<dbReference type="InterPro" id="IPR016032">
    <property type="entry name" value="Sig_transdc_resp-reg_C-effctor"/>
</dbReference>
<proteinExistence type="predicted"/>
<dbReference type="AlphaFoldDB" id="A0A9E3H4E9"/>
<dbReference type="Proteomes" id="UP000813215">
    <property type="component" value="Unassembled WGS sequence"/>
</dbReference>
<sequence>MTHTPLLVKNGSEYLKISTQVDCSGDFSINYALTTVAQEVAGLLQQAYPVQADSSNRAGVIAIRAIKPEYRQVVTTEPLTERELKVLQLIVDGCSNDDIP</sequence>
<dbReference type="GO" id="GO:0006355">
    <property type="term" value="P:regulation of DNA-templated transcription"/>
    <property type="evidence" value="ECO:0007669"/>
    <property type="project" value="InterPro"/>
</dbReference>
<gene>
    <name evidence="1" type="ORF">KME28_01505</name>
</gene>
<dbReference type="GO" id="GO:0003677">
    <property type="term" value="F:DNA binding"/>
    <property type="evidence" value="ECO:0007669"/>
    <property type="project" value="InterPro"/>
</dbReference>
<evidence type="ECO:0000313" key="2">
    <source>
        <dbReference type="Proteomes" id="UP000813215"/>
    </source>
</evidence>
<name>A0A9E3H4E9_9NOST</name>
<dbReference type="SUPFAM" id="SSF46894">
    <property type="entry name" value="C-terminal effector domain of the bipartite response regulators"/>
    <property type="match status" value="1"/>
</dbReference>